<keyword evidence="4" id="KW-1185">Reference proteome</keyword>
<proteinExistence type="predicted"/>
<comment type="caution">
    <text evidence="3">The sequence shown here is derived from an EMBL/GenBank/DDBJ whole genome shotgun (WGS) entry which is preliminary data.</text>
</comment>
<evidence type="ECO:0000259" key="2">
    <source>
        <dbReference type="Pfam" id="PF02627"/>
    </source>
</evidence>
<dbReference type="Pfam" id="PF02627">
    <property type="entry name" value="CMD"/>
    <property type="match status" value="1"/>
</dbReference>
<feature type="signal peptide" evidence="1">
    <location>
        <begin position="1"/>
        <end position="25"/>
    </location>
</feature>
<dbReference type="Gene3D" id="1.20.1290.10">
    <property type="entry name" value="AhpD-like"/>
    <property type="match status" value="1"/>
</dbReference>
<accession>A0ABT6VPJ8</accession>
<dbReference type="InterPro" id="IPR003779">
    <property type="entry name" value="CMD-like"/>
</dbReference>
<organism evidence="3 4">
    <name type="scientific">Halomonas kalidii</name>
    <dbReference type="NCBI Taxonomy" id="3043293"/>
    <lineage>
        <taxon>Bacteria</taxon>
        <taxon>Pseudomonadati</taxon>
        <taxon>Pseudomonadota</taxon>
        <taxon>Gammaproteobacteria</taxon>
        <taxon>Oceanospirillales</taxon>
        <taxon>Halomonadaceae</taxon>
        <taxon>Halomonas</taxon>
    </lineage>
</organism>
<evidence type="ECO:0000313" key="4">
    <source>
        <dbReference type="Proteomes" id="UP001244242"/>
    </source>
</evidence>
<dbReference type="RefSeq" id="WP_282722884.1">
    <property type="nucleotide sequence ID" value="NZ_JASCQO010000044.1"/>
</dbReference>
<evidence type="ECO:0000313" key="3">
    <source>
        <dbReference type="EMBL" id="MDI5935434.1"/>
    </source>
</evidence>
<name>A0ABT6VPJ8_9GAMM</name>
<dbReference type="InterPro" id="IPR029032">
    <property type="entry name" value="AhpD-like"/>
</dbReference>
<dbReference type="NCBIfam" id="TIGR00778">
    <property type="entry name" value="ahpD_dom"/>
    <property type="match status" value="1"/>
</dbReference>
<feature type="domain" description="Carboxymuconolactone decarboxylase-like" evidence="2">
    <location>
        <begin position="43"/>
        <end position="116"/>
    </location>
</feature>
<sequence length="136" mass="14701">MKTTLILTTSAWLIAGLASIGPAHGEEVPPFIQDTFPAQGVEAAWQSYQAVFLDPDAALDTRTKELIALGVAAQVPCDYCVYYHAKAAQAQGASEAQIQEALASAALVRKWSTMLNGSQYDAAQWRREVDALFPDE</sequence>
<dbReference type="PANTHER" id="PTHR33930">
    <property type="entry name" value="ALKYL HYDROPEROXIDE REDUCTASE AHPD"/>
    <property type="match status" value="1"/>
</dbReference>
<dbReference type="InterPro" id="IPR004675">
    <property type="entry name" value="AhpD_core"/>
</dbReference>
<dbReference type="Proteomes" id="UP001244242">
    <property type="component" value="Unassembled WGS sequence"/>
</dbReference>
<feature type="chain" id="PRO_5047098943" evidence="1">
    <location>
        <begin position="26"/>
        <end position="136"/>
    </location>
</feature>
<dbReference type="EMBL" id="JASCQO010000044">
    <property type="protein sequence ID" value="MDI5935434.1"/>
    <property type="molecule type" value="Genomic_DNA"/>
</dbReference>
<dbReference type="SUPFAM" id="SSF69118">
    <property type="entry name" value="AhpD-like"/>
    <property type="match status" value="1"/>
</dbReference>
<evidence type="ECO:0000256" key="1">
    <source>
        <dbReference type="SAM" id="SignalP"/>
    </source>
</evidence>
<dbReference type="PANTHER" id="PTHR33930:SF2">
    <property type="entry name" value="BLR3452 PROTEIN"/>
    <property type="match status" value="1"/>
</dbReference>
<keyword evidence="1" id="KW-0732">Signal</keyword>
<gene>
    <name evidence="3" type="ORF">QLQ84_16680</name>
</gene>
<protein>
    <submittedName>
        <fullName evidence="3">Carboxymuconolactone decarboxylase family protein</fullName>
    </submittedName>
</protein>
<reference evidence="3 4" key="1">
    <citation type="submission" date="2023-04" db="EMBL/GenBank/DDBJ databases">
        <title>Halomonas strains isolated from rhizosphere soil.</title>
        <authorList>
            <person name="Xu L."/>
            <person name="Sun J.-Q."/>
        </authorList>
    </citation>
    <scope>NUCLEOTIDE SEQUENCE [LARGE SCALE GENOMIC DNA]</scope>
    <source>
        <strain evidence="3 4">LN1S58</strain>
    </source>
</reference>